<evidence type="ECO:0000259" key="2">
    <source>
        <dbReference type="PROSITE" id="PS50198"/>
    </source>
</evidence>
<evidence type="ECO:0000313" key="3">
    <source>
        <dbReference type="EMBL" id="MCA0152927.1"/>
    </source>
</evidence>
<gene>
    <name evidence="3" type="ORF">LBV24_06855</name>
</gene>
<dbReference type="PROSITE" id="PS50198">
    <property type="entry name" value="PPIC_PPIASE_2"/>
    <property type="match status" value="1"/>
</dbReference>
<dbReference type="EMBL" id="JAIUJS010000003">
    <property type="protein sequence ID" value="MCA0152927.1"/>
    <property type="molecule type" value="Genomic_DNA"/>
</dbReference>
<dbReference type="RefSeq" id="WP_224477855.1">
    <property type="nucleotide sequence ID" value="NZ_JAIUJS010000003.1"/>
</dbReference>
<dbReference type="InterPro" id="IPR046357">
    <property type="entry name" value="PPIase_dom_sf"/>
</dbReference>
<reference evidence="4" key="1">
    <citation type="submission" date="2023-07" db="EMBL/GenBank/DDBJ databases">
        <authorList>
            <person name="Yue Y."/>
        </authorList>
    </citation>
    <scope>NUCLEOTIDE SEQUENCE [LARGE SCALE GENOMIC DNA]</scope>
    <source>
        <strain evidence="4">2Y89</strain>
    </source>
</reference>
<dbReference type="PANTHER" id="PTHR47245">
    <property type="entry name" value="PEPTIDYLPROLYL ISOMERASE"/>
    <property type="match status" value="1"/>
</dbReference>
<keyword evidence="4" id="KW-1185">Reference proteome</keyword>
<keyword evidence="1" id="KW-0697">Rotamase</keyword>
<name>A0ABS7Y2S8_9FLAO</name>
<feature type="domain" description="PpiC" evidence="2">
    <location>
        <begin position="92"/>
        <end position="190"/>
    </location>
</feature>
<proteinExistence type="predicted"/>
<dbReference type="GO" id="GO:0016853">
    <property type="term" value="F:isomerase activity"/>
    <property type="evidence" value="ECO:0007669"/>
    <property type="project" value="UniProtKB-KW"/>
</dbReference>
<sequence>MKQLLIVLFILPLICGSQENFGVELDSILSKEDAKTFIKSNKDVKGKIIVFNKEKHKTQLADDLFKLSKGGKKVVKSEYNNTYYKILDKEKISHNRVSYIFFDGKKMTPSEINSKRTKIVALYKKGHKFKDLAKMYSMDLNADRGGDLGWFEDGKMHPDFENAVKSHSTEDIFTLDINDRNWYYVILKTHDTKKIEEITVLRFSETK</sequence>
<evidence type="ECO:0000313" key="4">
    <source>
        <dbReference type="Proteomes" id="UP001198402"/>
    </source>
</evidence>
<keyword evidence="1 3" id="KW-0413">Isomerase</keyword>
<dbReference type="PANTHER" id="PTHR47245:SF2">
    <property type="entry name" value="PEPTIDYL-PROLYL CIS-TRANS ISOMERASE HP_0175-RELATED"/>
    <property type="match status" value="1"/>
</dbReference>
<dbReference type="Gene3D" id="3.10.50.40">
    <property type="match status" value="1"/>
</dbReference>
<dbReference type="SUPFAM" id="SSF54534">
    <property type="entry name" value="FKBP-like"/>
    <property type="match status" value="1"/>
</dbReference>
<organism evidence="3 4">
    <name type="scientific">Winogradskyella vincentii</name>
    <dbReference type="NCBI Taxonomy" id="2877122"/>
    <lineage>
        <taxon>Bacteria</taxon>
        <taxon>Pseudomonadati</taxon>
        <taxon>Bacteroidota</taxon>
        <taxon>Flavobacteriia</taxon>
        <taxon>Flavobacteriales</taxon>
        <taxon>Flavobacteriaceae</taxon>
        <taxon>Winogradskyella</taxon>
    </lineage>
</organism>
<dbReference type="Proteomes" id="UP001198402">
    <property type="component" value="Unassembled WGS sequence"/>
</dbReference>
<dbReference type="InterPro" id="IPR050245">
    <property type="entry name" value="PrsA_foldase"/>
</dbReference>
<evidence type="ECO:0000256" key="1">
    <source>
        <dbReference type="PROSITE-ProRule" id="PRU00278"/>
    </source>
</evidence>
<accession>A0ABS7Y2S8</accession>
<protein>
    <submittedName>
        <fullName evidence="3">Peptidyl-prolyl cis-trans isomerase</fullName>
    </submittedName>
</protein>
<comment type="caution">
    <text evidence="3">The sequence shown here is derived from an EMBL/GenBank/DDBJ whole genome shotgun (WGS) entry which is preliminary data.</text>
</comment>
<dbReference type="InterPro" id="IPR000297">
    <property type="entry name" value="PPIase_PpiC"/>
</dbReference>
<dbReference type="Pfam" id="PF13616">
    <property type="entry name" value="Rotamase_3"/>
    <property type="match status" value="1"/>
</dbReference>